<evidence type="ECO:0008006" key="5">
    <source>
        <dbReference type="Google" id="ProtNLM"/>
    </source>
</evidence>
<evidence type="ECO:0000256" key="2">
    <source>
        <dbReference type="SAM" id="SignalP"/>
    </source>
</evidence>
<proteinExistence type="inferred from homology"/>
<keyword evidence="2" id="KW-0732">Signal</keyword>
<evidence type="ECO:0000313" key="4">
    <source>
        <dbReference type="Proteomes" id="UP000594638"/>
    </source>
</evidence>
<dbReference type="PANTHER" id="PTHR11220:SF1">
    <property type="entry name" value="HEME-BINDING PROTEIN 2"/>
    <property type="match status" value="1"/>
</dbReference>
<dbReference type="Gramene" id="OE9A106983T1">
    <property type="protein sequence ID" value="OE9A106983C1"/>
    <property type="gene ID" value="OE9A106983"/>
</dbReference>
<name>A0A8S0URU4_OLEEU</name>
<dbReference type="Pfam" id="PF04832">
    <property type="entry name" value="SOUL"/>
    <property type="match status" value="1"/>
</dbReference>
<dbReference type="FunFam" id="3.20.80.10:FF:000002">
    <property type="entry name" value="Heme-binding protein 2"/>
    <property type="match status" value="1"/>
</dbReference>
<sequence>MENPKFLFLGIITIFIVTSTTRIVQCKTYESPQYTVVHKESDFEVRFYRDSSWMTAPTDEISFEKATRDGFHRLFQYIEGANLNFSRISMTVPVLTGIVPGAGPLHSSAYFVKFYLPAKFSAIPPLPLPELNLRPDSWKCHCIAIRKFSGFARDRNIVKEAEKLALSLSKSPWANSTSTDSGYAYSIAQYNSPLKFIRRVNEVWVDVSGSNEDDCKSNLVAAF</sequence>
<accession>A0A8S0URU4</accession>
<reference evidence="3 4" key="1">
    <citation type="submission" date="2019-12" db="EMBL/GenBank/DDBJ databases">
        <authorList>
            <person name="Alioto T."/>
            <person name="Alioto T."/>
            <person name="Gomez Garrido J."/>
        </authorList>
    </citation>
    <scope>NUCLEOTIDE SEQUENCE [LARGE SCALE GENOMIC DNA]</scope>
</reference>
<dbReference type="InterPro" id="IPR011256">
    <property type="entry name" value="Reg_factor_effector_dom_sf"/>
</dbReference>
<dbReference type="EMBL" id="CACTIH010009055">
    <property type="protein sequence ID" value="CAA3021465.1"/>
    <property type="molecule type" value="Genomic_DNA"/>
</dbReference>
<dbReference type="PANTHER" id="PTHR11220">
    <property type="entry name" value="HEME-BINDING PROTEIN-RELATED"/>
    <property type="match status" value="1"/>
</dbReference>
<evidence type="ECO:0000313" key="3">
    <source>
        <dbReference type="EMBL" id="CAA3021465.1"/>
    </source>
</evidence>
<comment type="caution">
    <text evidence="3">The sequence shown here is derived from an EMBL/GenBank/DDBJ whole genome shotgun (WGS) entry which is preliminary data.</text>
</comment>
<dbReference type="InterPro" id="IPR006917">
    <property type="entry name" value="SOUL_heme-bd"/>
</dbReference>
<dbReference type="AlphaFoldDB" id="A0A8S0URU4"/>
<comment type="similarity">
    <text evidence="1">Belongs to the HEBP family.</text>
</comment>
<feature type="signal peptide" evidence="2">
    <location>
        <begin position="1"/>
        <end position="26"/>
    </location>
</feature>
<organism evidence="3 4">
    <name type="scientific">Olea europaea subsp. europaea</name>
    <dbReference type="NCBI Taxonomy" id="158383"/>
    <lineage>
        <taxon>Eukaryota</taxon>
        <taxon>Viridiplantae</taxon>
        <taxon>Streptophyta</taxon>
        <taxon>Embryophyta</taxon>
        <taxon>Tracheophyta</taxon>
        <taxon>Spermatophyta</taxon>
        <taxon>Magnoliopsida</taxon>
        <taxon>eudicotyledons</taxon>
        <taxon>Gunneridae</taxon>
        <taxon>Pentapetalae</taxon>
        <taxon>asterids</taxon>
        <taxon>lamiids</taxon>
        <taxon>Lamiales</taxon>
        <taxon>Oleaceae</taxon>
        <taxon>Oleeae</taxon>
        <taxon>Olea</taxon>
    </lineage>
</organism>
<feature type="chain" id="PRO_5035874520" description="SOUL heme-binding protein" evidence="2">
    <location>
        <begin position="27"/>
        <end position="223"/>
    </location>
</feature>
<dbReference type="Gene3D" id="3.20.80.10">
    <property type="entry name" value="Regulatory factor, effector binding domain"/>
    <property type="match status" value="1"/>
</dbReference>
<keyword evidence="4" id="KW-1185">Reference proteome</keyword>
<gene>
    <name evidence="3" type="ORF">OLEA9_A106983</name>
</gene>
<dbReference type="OrthoDB" id="6424451at2759"/>
<protein>
    <recommendedName>
        <fullName evidence="5">SOUL heme-binding protein</fullName>
    </recommendedName>
</protein>
<evidence type="ECO:0000256" key="1">
    <source>
        <dbReference type="ARBA" id="ARBA00009817"/>
    </source>
</evidence>
<dbReference type="Proteomes" id="UP000594638">
    <property type="component" value="Unassembled WGS sequence"/>
</dbReference>
<dbReference type="SUPFAM" id="SSF55136">
    <property type="entry name" value="Probable bacterial effector-binding domain"/>
    <property type="match status" value="1"/>
</dbReference>